<organism evidence="2 3">
    <name type="scientific">Phytophthora fragariae</name>
    <dbReference type="NCBI Taxonomy" id="53985"/>
    <lineage>
        <taxon>Eukaryota</taxon>
        <taxon>Sar</taxon>
        <taxon>Stramenopiles</taxon>
        <taxon>Oomycota</taxon>
        <taxon>Peronosporomycetes</taxon>
        <taxon>Peronosporales</taxon>
        <taxon>Peronosporaceae</taxon>
        <taxon>Phytophthora</taxon>
    </lineage>
</organism>
<protein>
    <submittedName>
        <fullName evidence="2">Uncharacterized protein</fullName>
    </submittedName>
</protein>
<feature type="compositionally biased region" description="Polar residues" evidence="1">
    <location>
        <begin position="41"/>
        <end position="52"/>
    </location>
</feature>
<dbReference type="Proteomes" id="UP000486351">
    <property type="component" value="Unassembled WGS sequence"/>
</dbReference>
<proteinExistence type="predicted"/>
<evidence type="ECO:0000256" key="1">
    <source>
        <dbReference type="SAM" id="MobiDB-lite"/>
    </source>
</evidence>
<accession>A0A6G0SNG5</accession>
<evidence type="ECO:0000313" key="2">
    <source>
        <dbReference type="EMBL" id="KAE9362234.1"/>
    </source>
</evidence>
<dbReference type="EMBL" id="QXFY01000005">
    <property type="protein sequence ID" value="KAE9362234.1"/>
    <property type="molecule type" value="Genomic_DNA"/>
</dbReference>
<dbReference type="AlphaFoldDB" id="A0A6G0SNG5"/>
<feature type="region of interest" description="Disordered" evidence="1">
    <location>
        <begin position="1"/>
        <end position="52"/>
    </location>
</feature>
<comment type="caution">
    <text evidence="2">The sequence shown here is derived from an EMBL/GenBank/DDBJ whole genome shotgun (WGS) entry which is preliminary data.</text>
</comment>
<name>A0A6G0SNG5_9STRA</name>
<sequence length="52" mass="5370">MEEQVATPAGGFDPKTQVIDTTAPKALSPAAVPTNPEEPDATSQRGPKYSTA</sequence>
<reference evidence="2 3" key="1">
    <citation type="submission" date="2018-09" db="EMBL/GenBank/DDBJ databases">
        <title>Genomic investigation of the strawberry pathogen Phytophthora fragariae indicates pathogenicity is determined by transcriptional variation in three key races.</title>
        <authorList>
            <person name="Adams T.M."/>
            <person name="Armitage A.D."/>
            <person name="Sobczyk M.K."/>
            <person name="Bates H.J."/>
            <person name="Dunwell J.M."/>
            <person name="Nellist C.F."/>
            <person name="Harrison R.J."/>
        </authorList>
    </citation>
    <scope>NUCLEOTIDE SEQUENCE [LARGE SCALE GENOMIC DNA]</scope>
    <source>
        <strain evidence="2 3">NOV-77</strain>
    </source>
</reference>
<evidence type="ECO:0000313" key="3">
    <source>
        <dbReference type="Proteomes" id="UP000486351"/>
    </source>
</evidence>
<gene>
    <name evidence="2" type="ORF">PF008_g252</name>
</gene>